<dbReference type="PANTHER" id="PTHR10015:SF427">
    <property type="entry name" value="HEAT SHOCK FACTOR PROTEIN"/>
    <property type="match status" value="1"/>
</dbReference>
<comment type="caution">
    <text evidence="11">The sequence shown here is derived from an EMBL/GenBank/DDBJ whole genome shotgun (WGS) entry which is preliminary data.</text>
</comment>
<accession>A0A922IDN8</accession>
<dbReference type="GO" id="GO:0005634">
    <property type="term" value="C:nucleus"/>
    <property type="evidence" value="ECO:0007669"/>
    <property type="project" value="UniProtKB-SubCell"/>
</dbReference>
<dbReference type="GO" id="GO:0043565">
    <property type="term" value="F:sequence-specific DNA binding"/>
    <property type="evidence" value="ECO:0007669"/>
    <property type="project" value="InterPro"/>
</dbReference>
<evidence type="ECO:0000256" key="8">
    <source>
        <dbReference type="ARBA" id="ARBA00023242"/>
    </source>
</evidence>
<evidence type="ECO:0000256" key="7">
    <source>
        <dbReference type="ARBA" id="ARBA00023163"/>
    </source>
</evidence>
<proteinExistence type="inferred from homology"/>
<evidence type="ECO:0000256" key="4">
    <source>
        <dbReference type="ARBA" id="ARBA00023016"/>
    </source>
</evidence>
<keyword evidence="7" id="KW-0804">Transcription</keyword>
<dbReference type="SMART" id="SM00415">
    <property type="entry name" value="HSF"/>
    <property type="match status" value="1"/>
</dbReference>
<evidence type="ECO:0000256" key="6">
    <source>
        <dbReference type="ARBA" id="ARBA00023159"/>
    </source>
</evidence>
<reference evidence="11" key="1">
    <citation type="submission" date="2013-05" db="EMBL/GenBank/DDBJ databases">
        <authorList>
            <person name="Yim A.K.Y."/>
            <person name="Chan T.F."/>
            <person name="Ji K.M."/>
            <person name="Liu X.Y."/>
            <person name="Zhou J.W."/>
            <person name="Li R.Q."/>
            <person name="Yang K.Y."/>
            <person name="Li J."/>
            <person name="Li M."/>
            <person name="Law P.T.W."/>
            <person name="Wu Y.L."/>
            <person name="Cai Z.L."/>
            <person name="Qin H."/>
            <person name="Bao Y."/>
            <person name="Leung R.K.K."/>
            <person name="Ng P.K.S."/>
            <person name="Zou J."/>
            <person name="Zhong X.J."/>
            <person name="Ran P.X."/>
            <person name="Zhong N.S."/>
            <person name="Liu Z.G."/>
            <person name="Tsui S.K.W."/>
        </authorList>
    </citation>
    <scope>NUCLEOTIDE SEQUENCE</scope>
    <source>
        <strain evidence="11">Derf</strain>
        <tissue evidence="11">Whole organism</tissue>
    </source>
</reference>
<dbReference type="AlphaFoldDB" id="A0A922IDN8"/>
<keyword evidence="8" id="KW-0539">Nucleus</keyword>
<dbReference type="InterPro" id="IPR010542">
    <property type="entry name" value="Vert_HSTF_C"/>
</dbReference>
<dbReference type="SUPFAM" id="SSF46785">
    <property type="entry name" value="Winged helix' DNA-binding domain"/>
    <property type="match status" value="1"/>
</dbReference>
<dbReference type="Gene3D" id="1.10.10.10">
    <property type="entry name" value="Winged helix-like DNA-binding domain superfamily/Winged helix DNA-binding domain"/>
    <property type="match status" value="1"/>
</dbReference>
<dbReference type="Proteomes" id="UP000790347">
    <property type="component" value="Unassembled WGS sequence"/>
</dbReference>
<comment type="similarity">
    <text evidence="2 9">Belongs to the HSF family.</text>
</comment>
<name>A0A922IDN8_DERFA</name>
<dbReference type="PRINTS" id="PR00056">
    <property type="entry name" value="HSFDOMAIN"/>
</dbReference>
<keyword evidence="5" id="KW-0238">DNA-binding</keyword>
<evidence type="ECO:0000313" key="12">
    <source>
        <dbReference type="Proteomes" id="UP000790347"/>
    </source>
</evidence>
<sequence>MHTLGSNANIPTFILKLWKLVCDDSSNDLICWNRNGRSFIIKDQGRFAKEILPLYFKHSNMASFIRQLNMYMYYHGFRKVSNIEHGGLKSDGDEVEFFHHHFCLGQENQLELIKRKMSTNNNSKCLTSIVKVDEIQDILSDVESIKGRQDSVDSLLNNLKQENEALWREIAILRQKHLKQQQIVEKLLQFLVSIVRNRVVGGLKRKAPLLIDSNGISNLRNDSINNDSSSFINGLQLDLGEDINQKSLQTPNSDQTTSLIPSTSVGGVNSLSNLKDNTMIDLPQIFEIDLANQVNNSQIVNNLIENQLQPNYTIDNADSIITEAELLKTINNVPPSAPQPTTSNHLNNFSTELILPSKQKATNSANLSKLTTDFGVSPFRNFNDHVEGIDTELNWLQDQLYGGSLNIDPSTLVGLFSFDNQFCGLDTSSTNEANTIPKAIMNGGRHSAVSGNTNACNDQNKVIKIEDDNSSSSLFDSLDLTNIGNDTKGLSQPMILHSSLWDSNSQIDSDILSEFTSGIDSSQFN</sequence>
<evidence type="ECO:0000256" key="5">
    <source>
        <dbReference type="ARBA" id="ARBA00023125"/>
    </source>
</evidence>
<gene>
    <name evidence="11" type="primary">HSF1</name>
    <name evidence="11" type="ORF">DERF_003483</name>
</gene>
<dbReference type="InterPro" id="IPR036390">
    <property type="entry name" value="WH_DNA-bd_sf"/>
</dbReference>
<comment type="subcellular location">
    <subcellularLocation>
        <location evidence="1">Nucleus</location>
    </subcellularLocation>
</comment>
<dbReference type="PANTHER" id="PTHR10015">
    <property type="entry name" value="HEAT SHOCK TRANSCRIPTION FACTOR"/>
    <property type="match status" value="1"/>
</dbReference>
<dbReference type="InterPro" id="IPR000232">
    <property type="entry name" value="HSF_DNA-bd"/>
</dbReference>
<evidence type="ECO:0000256" key="9">
    <source>
        <dbReference type="RuleBase" id="RU004020"/>
    </source>
</evidence>
<evidence type="ECO:0000256" key="1">
    <source>
        <dbReference type="ARBA" id="ARBA00004123"/>
    </source>
</evidence>
<keyword evidence="4" id="KW-0346">Stress response</keyword>
<dbReference type="FunFam" id="1.10.10.10:FF:000027">
    <property type="entry name" value="Heat shock transcription factor 1"/>
    <property type="match status" value="1"/>
</dbReference>
<evidence type="ECO:0000256" key="2">
    <source>
        <dbReference type="ARBA" id="ARBA00006403"/>
    </source>
</evidence>
<keyword evidence="12" id="KW-1185">Reference proteome</keyword>
<reference evidence="11" key="2">
    <citation type="journal article" date="2022" name="Res Sq">
        <title>Comparative Genomics Reveals Insights into the Divergent Evolution of Astigmatic Mites and Household Pest Adaptations.</title>
        <authorList>
            <person name="Xiong Q."/>
            <person name="Wan A.T.-Y."/>
            <person name="Liu X.-Y."/>
            <person name="Fung C.S.-H."/>
            <person name="Xiao X."/>
            <person name="Malainual N."/>
            <person name="Hou J."/>
            <person name="Wang L."/>
            <person name="Wang M."/>
            <person name="Yang K."/>
            <person name="Cui Y."/>
            <person name="Leung E."/>
            <person name="Nong W."/>
            <person name="Shin S.-K."/>
            <person name="Au S."/>
            <person name="Jeong K.Y."/>
            <person name="Chew F.T."/>
            <person name="Hui J."/>
            <person name="Leung T.F."/>
            <person name="Tungtrongchitr A."/>
            <person name="Zhong N."/>
            <person name="Liu Z."/>
            <person name="Tsui S."/>
        </authorList>
    </citation>
    <scope>NUCLEOTIDE SEQUENCE</scope>
    <source>
        <strain evidence="11">Derf</strain>
        <tissue evidence="11">Whole organism</tissue>
    </source>
</reference>
<feature type="domain" description="HSF-type DNA-binding" evidence="10">
    <location>
        <begin position="9"/>
        <end position="116"/>
    </location>
</feature>
<keyword evidence="6" id="KW-0010">Activator</keyword>
<organism evidence="11 12">
    <name type="scientific">Dermatophagoides farinae</name>
    <name type="common">American house dust mite</name>
    <dbReference type="NCBI Taxonomy" id="6954"/>
    <lineage>
        <taxon>Eukaryota</taxon>
        <taxon>Metazoa</taxon>
        <taxon>Ecdysozoa</taxon>
        <taxon>Arthropoda</taxon>
        <taxon>Chelicerata</taxon>
        <taxon>Arachnida</taxon>
        <taxon>Acari</taxon>
        <taxon>Acariformes</taxon>
        <taxon>Sarcoptiformes</taxon>
        <taxon>Astigmata</taxon>
        <taxon>Psoroptidia</taxon>
        <taxon>Analgoidea</taxon>
        <taxon>Pyroglyphidae</taxon>
        <taxon>Dermatophagoidinae</taxon>
        <taxon>Dermatophagoides</taxon>
    </lineage>
</organism>
<dbReference type="EMBL" id="ASGP02000001">
    <property type="protein sequence ID" value="KAH9529606.1"/>
    <property type="molecule type" value="Genomic_DNA"/>
</dbReference>
<evidence type="ECO:0000256" key="3">
    <source>
        <dbReference type="ARBA" id="ARBA00023015"/>
    </source>
</evidence>
<dbReference type="InterPro" id="IPR036388">
    <property type="entry name" value="WH-like_DNA-bd_sf"/>
</dbReference>
<dbReference type="Pfam" id="PF00447">
    <property type="entry name" value="HSF_DNA-bind"/>
    <property type="match status" value="1"/>
</dbReference>
<keyword evidence="3" id="KW-0805">Transcription regulation</keyword>
<evidence type="ECO:0000259" key="10">
    <source>
        <dbReference type="SMART" id="SM00415"/>
    </source>
</evidence>
<evidence type="ECO:0000313" key="11">
    <source>
        <dbReference type="EMBL" id="KAH9529606.1"/>
    </source>
</evidence>
<dbReference type="GO" id="GO:0003700">
    <property type="term" value="F:DNA-binding transcription factor activity"/>
    <property type="evidence" value="ECO:0007669"/>
    <property type="project" value="InterPro"/>
</dbReference>
<dbReference type="Pfam" id="PF06546">
    <property type="entry name" value="Vert_HS_TF"/>
    <property type="match status" value="1"/>
</dbReference>
<protein>
    <submittedName>
        <fullName evidence="11">Stress-responsive transcription factor hsf1</fullName>
    </submittedName>
</protein>